<dbReference type="SUPFAM" id="SSF53383">
    <property type="entry name" value="PLP-dependent transferases"/>
    <property type="match status" value="1"/>
</dbReference>
<dbReference type="Gene3D" id="3.90.1150.10">
    <property type="entry name" value="Aspartate Aminotransferase, domain 1"/>
    <property type="match status" value="1"/>
</dbReference>
<keyword evidence="7" id="KW-1185">Reference proteome</keyword>
<dbReference type="CDD" id="cd00610">
    <property type="entry name" value="OAT_like"/>
    <property type="match status" value="1"/>
</dbReference>
<dbReference type="InterPro" id="IPR015421">
    <property type="entry name" value="PyrdxlP-dep_Trfase_major"/>
</dbReference>
<dbReference type="AlphaFoldDB" id="R0EEW4"/>
<dbReference type="Gene3D" id="3.40.640.10">
    <property type="entry name" value="Type I PLP-dependent aspartate aminotransferase-like (Major domain)"/>
    <property type="match status" value="1"/>
</dbReference>
<evidence type="ECO:0000313" key="7">
    <source>
        <dbReference type="Proteomes" id="UP000013063"/>
    </source>
</evidence>
<comment type="caution">
    <text evidence="6">The sequence shown here is derived from an EMBL/GenBank/DDBJ whole genome shotgun (WGS) entry which is preliminary data.</text>
</comment>
<dbReference type="Pfam" id="PF00202">
    <property type="entry name" value="Aminotran_3"/>
    <property type="match status" value="1"/>
</dbReference>
<evidence type="ECO:0000256" key="2">
    <source>
        <dbReference type="ARBA" id="ARBA00022576"/>
    </source>
</evidence>
<comment type="similarity">
    <text evidence="1 5">Belongs to the class-III pyridoxal-phosphate-dependent aminotransferase family.</text>
</comment>
<dbReference type="Proteomes" id="UP000013063">
    <property type="component" value="Unassembled WGS sequence"/>
</dbReference>
<reference evidence="6 7" key="1">
    <citation type="journal article" date="2013" name="Genome Announc.">
        <title>Draft Genome Sequence for Caulobacter sp. Strain OR37, a Bacterium Tolerant to Heavy Metals.</title>
        <authorList>
            <person name="Utturkar S.M."/>
            <person name="Bollmann A."/>
            <person name="Brzoska R.M."/>
            <person name="Klingeman D.M."/>
            <person name="Epstein S.E."/>
            <person name="Palumbo A.V."/>
            <person name="Brown S.D."/>
        </authorList>
    </citation>
    <scope>NUCLEOTIDE SEQUENCE [LARGE SCALE GENOMIC DNA]</scope>
    <source>
        <strain evidence="6 7">OR37</strain>
    </source>
</reference>
<dbReference type="EMBL" id="APMP01000001">
    <property type="protein sequence ID" value="ENZ83978.1"/>
    <property type="molecule type" value="Genomic_DNA"/>
</dbReference>
<evidence type="ECO:0000256" key="3">
    <source>
        <dbReference type="ARBA" id="ARBA00022679"/>
    </source>
</evidence>
<dbReference type="FunFam" id="3.40.640.10:FF:000014">
    <property type="entry name" value="Adenosylmethionine-8-amino-7-oxononanoate aminotransferase, probable"/>
    <property type="match status" value="1"/>
</dbReference>
<dbReference type="InterPro" id="IPR015424">
    <property type="entry name" value="PyrdxlP-dep_Trfase"/>
</dbReference>
<dbReference type="PATRIC" id="fig|1292034.3.peg.484"/>
<dbReference type="STRING" id="1292034.OR37_00486"/>
<evidence type="ECO:0000256" key="5">
    <source>
        <dbReference type="RuleBase" id="RU003560"/>
    </source>
</evidence>
<dbReference type="InterPro" id="IPR005814">
    <property type="entry name" value="Aminotrans_3"/>
</dbReference>
<dbReference type="GO" id="GO:0008483">
    <property type="term" value="F:transaminase activity"/>
    <property type="evidence" value="ECO:0007669"/>
    <property type="project" value="UniProtKB-KW"/>
</dbReference>
<name>R0EEW4_CAUVI</name>
<protein>
    <submittedName>
        <fullName evidence="6">Adenosylmethionine-8-amino-7-oxononanoate aminotransferase</fullName>
    </submittedName>
</protein>
<dbReference type="PANTHER" id="PTHR43094">
    <property type="entry name" value="AMINOTRANSFERASE"/>
    <property type="match status" value="1"/>
</dbReference>
<keyword evidence="2 6" id="KW-0032">Aminotransferase</keyword>
<dbReference type="eggNOG" id="COG0161">
    <property type="taxonomic scope" value="Bacteria"/>
</dbReference>
<evidence type="ECO:0000313" key="6">
    <source>
        <dbReference type="EMBL" id="ENZ83978.1"/>
    </source>
</evidence>
<dbReference type="GO" id="GO:0030170">
    <property type="term" value="F:pyridoxal phosphate binding"/>
    <property type="evidence" value="ECO:0007669"/>
    <property type="project" value="InterPro"/>
</dbReference>
<organism evidence="6 7">
    <name type="scientific">Caulobacter vibrioides OR37</name>
    <dbReference type="NCBI Taxonomy" id="1292034"/>
    <lineage>
        <taxon>Bacteria</taxon>
        <taxon>Pseudomonadati</taxon>
        <taxon>Pseudomonadota</taxon>
        <taxon>Alphaproteobacteria</taxon>
        <taxon>Caulobacterales</taxon>
        <taxon>Caulobacteraceae</taxon>
        <taxon>Caulobacter</taxon>
    </lineage>
</organism>
<proteinExistence type="inferred from homology"/>
<evidence type="ECO:0000256" key="1">
    <source>
        <dbReference type="ARBA" id="ARBA00008954"/>
    </source>
</evidence>
<dbReference type="RefSeq" id="WP_004615566.1">
    <property type="nucleotide sequence ID" value="NZ_APMP01000001.1"/>
</dbReference>
<sequence length="440" mass="46832">MTQAPANDLSAYWMPFTPNKAFKAAPRLFVAAEGQFYFTADGRKVRDGFSGLWCSGLGHCHPRIAEAIAAQARRLDYSPAFNFATPDAFRLATEIADQFPGALNHVFFTNSGSEAVDTALKMALAYHRARGEGSRTRLIGRINGYHGVGFGGVSVGGMPNNRKAFGPLLPGVDHLPFPYDAKVSGFTRGQPDRDPMAYLAELEALITLHDASTIAAVIVEPMIGSAGVFIPPAGYLARLREITAKHGVLLIFDEVITGFGRLGSPNGATFFGVEPDLCTMAKGVNNAAAPMGAVIASSQIHDTMMDATAFGIEFFHGYTYSAHPLAVAAGLATQAVLREEGVYARAAALAPLFEDLMHGLRDKPHVIDIRNLGLAGGLTLAADPEGPGRRGQALFLAAYEEGLSIRANGDTIAIAPILTSRPEDLEDIFSRLGRAFARLG</sequence>
<dbReference type="InterPro" id="IPR015422">
    <property type="entry name" value="PyrdxlP-dep_Trfase_small"/>
</dbReference>
<keyword evidence="3 6" id="KW-0808">Transferase</keyword>
<dbReference type="OrthoDB" id="9801834at2"/>
<evidence type="ECO:0000256" key="4">
    <source>
        <dbReference type="ARBA" id="ARBA00022898"/>
    </source>
</evidence>
<gene>
    <name evidence="6" type="ORF">OR37_00486</name>
</gene>
<keyword evidence="4 5" id="KW-0663">Pyridoxal phosphate</keyword>
<dbReference type="PANTHER" id="PTHR43094:SF1">
    <property type="entry name" value="AMINOTRANSFERASE CLASS-III"/>
    <property type="match status" value="1"/>
</dbReference>
<accession>R0EEW4</accession>